<proteinExistence type="predicted"/>
<organism evidence="2 3">
    <name type="scientific">Caenorhabditis angaria</name>
    <dbReference type="NCBI Taxonomy" id="860376"/>
    <lineage>
        <taxon>Eukaryota</taxon>
        <taxon>Metazoa</taxon>
        <taxon>Ecdysozoa</taxon>
        <taxon>Nematoda</taxon>
        <taxon>Chromadorea</taxon>
        <taxon>Rhabditida</taxon>
        <taxon>Rhabditina</taxon>
        <taxon>Rhabditomorpha</taxon>
        <taxon>Rhabditoidea</taxon>
        <taxon>Rhabditidae</taxon>
        <taxon>Peloderinae</taxon>
        <taxon>Caenorhabditis</taxon>
    </lineage>
</organism>
<dbReference type="OrthoDB" id="5833282at2759"/>
<keyword evidence="3" id="KW-1185">Reference proteome</keyword>
<gene>
    <name evidence="2" type="ORF">CAMP_LOCUS7289</name>
</gene>
<sequence>MEKVGELESVRWYRLTGQVDGKLTAKSVSNFQVGMKLIFSHSRSNRGYSKPIEIPIEVLEYDAMTKQISLLFDYAEKCKIQHFRCLFFSNSPENEYSYDPILHQFVKRDVLQKIKTSFASFAICQKTRDATTLRIASRSDLDDDFDFEKFRESLIDTVVGLSHSNKMSEKETLCHARIQCVEICNSRIVITVLNEETIDIWEDLDVWIYPIELYQNTEKSENLKSQITEIENDIYGQLNDGWKYLRGEFKRFRTKDEGEWRNEYSTVLQFKLIDENDNALLKFIQRGDKLRLSLDSDIPGPIFVRVTQVFHNSEDVCQIDQNTIYVAIIGFENTSTKMRLSKELPYYLSIDRDSQKSEAEKKEKENMSESGSCSSEDVVLHGYSLIENVDELCEIIGSLKLVESDVNSYADINGNQQTHCRLSFSVENRKSLKRFEWLEGDF</sequence>
<protein>
    <submittedName>
        <fullName evidence="2">Uncharacterized protein</fullName>
    </submittedName>
</protein>
<evidence type="ECO:0000313" key="3">
    <source>
        <dbReference type="Proteomes" id="UP001152747"/>
    </source>
</evidence>
<dbReference type="AlphaFoldDB" id="A0A9P1MYS4"/>
<evidence type="ECO:0000256" key="1">
    <source>
        <dbReference type="SAM" id="MobiDB-lite"/>
    </source>
</evidence>
<reference evidence="2" key="1">
    <citation type="submission" date="2022-11" db="EMBL/GenBank/DDBJ databases">
        <authorList>
            <person name="Kikuchi T."/>
        </authorList>
    </citation>
    <scope>NUCLEOTIDE SEQUENCE</scope>
    <source>
        <strain evidence="2">PS1010</strain>
    </source>
</reference>
<feature type="compositionally biased region" description="Basic and acidic residues" evidence="1">
    <location>
        <begin position="355"/>
        <end position="367"/>
    </location>
</feature>
<comment type="caution">
    <text evidence="2">The sequence shown here is derived from an EMBL/GenBank/DDBJ whole genome shotgun (WGS) entry which is preliminary data.</text>
</comment>
<dbReference type="Proteomes" id="UP001152747">
    <property type="component" value="Unassembled WGS sequence"/>
</dbReference>
<accession>A0A9P1MYS4</accession>
<name>A0A9P1MYS4_9PELO</name>
<dbReference type="EMBL" id="CANHGI010000003">
    <property type="protein sequence ID" value="CAI5444652.1"/>
    <property type="molecule type" value="Genomic_DNA"/>
</dbReference>
<evidence type="ECO:0000313" key="2">
    <source>
        <dbReference type="EMBL" id="CAI5444652.1"/>
    </source>
</evidence>
<feature type="region of interest" description="Disordered" evidence="1">
    <location>
        <begin position="355"/>
        <end position="374"/>
    </location>
</feature>